<dbReference type="RefSeq" id="WP_311664493.1">
    <property type="nucleotide sequence ID" value="NZ_JAVRHT010000030.1"/>
</dbReference>
<dbReference type="EMBL" id="JAVRHT010000030">
    <property type="protein sequence ID" value="MDT0632529.1"/>
    <property type="molecule type" value="Genomic_DNA"/>
</dbReference>
<protein>
    <submittedName>
        <fullName evidence="3">NifU N-terminal domain-containing protein</fullName>
    </submittedName>
</protein>
<reference evidence="3 4" key="1">
    <citation type="submission" date="2023-09" db="EMBL/GenBank/DDBJ databases">
        <authorList>
            <person name="Rey-Velasco X."/>
        </authorList>
    </citation>
    <scope>NUCLEOTIDE SEQUENCE [LARGE SCALE GENOMIC DNA]</scope>
    <source>
        <strain evidence="3 4">F394</strain>
    </source>
</reference>
<evidence type="ECO:0000313" key="3">
    <source>
        <dbReference type="EMBL" id="MDT0632529.1"/>
    </source>
</evidence>
<organism evidence="3 4">
    <name type="scientific">Rubrivirga litoralis</name>
    <dbReference type="NCBI Taxonomy" id="3075598"/>
    <lineage>
        <taxon>Bacteria</taxon>
        <taxon>Pseudomonadati</taxon>
        <taxon>Rhodothermota</taxon>
        <taxon>Rhodothermia</taxon>
        <taxon>Rhodothermales</taxon>
        <taxon>Rubricoccaceae</taxon>
        <taxon>Rubrivirga</taxon>
    </lineage>
</organism>
<dbReference type="PANTHER" id="PTHR11178">
    <property type="entry name" value="IRON-SULFUR CLUSTER SCAFFOLD PROTEIN NFU-RELATED"/>
    <property type="match status" value="1"/>
</dbReference>
<evidence type="ECO:0000256" key="1">
    <source>
        <dbReference type="ARBA" id="ARBA00006420"/>
    </source>
</evidence>
<evidence type="ECO:0000313" key="4">
    <source>
        <dbReference type="Proteomes" id="UP001267426"/>
    </source>
</evidence>
<dbReference type="SUPFAM" id="SSF110836">
    <property type="entry name" value="Hypothetical protein SAV1430"/>
    <property type="match status" value="1"/>
</dbReference>
<sequence>MTIQTRPTPNPNSLKFEVEGAPVIDAGLLAFHSLREAAAHPLAAELFALRGVESIMMVPDFVTITKHPAADWDLLAEGVERVLTEHLAA</sequence>
<keyword evidence="4" id="KW-1185">Reference proteome</keyword>
<dbReference type="Gene3D" id="3.30.1370.70">
    <property type="entry name" value="Scaffold protein Nfu/NifU, N-terminal domain"/>
    <property type="match status" value="1"/>
</dbReference>
<feature type="domain" description="Scaffold protein Nfu/NifU N-terminal" evidence="2">
    <location>
        <begin position="3"/>
        <end position="89"/>
    </location>
</feature>
<comment type="similarity">
    <text evidence="1">Belongs to the NifU family.</text>
</comment>
<dbReference type="InterPro" id="IPR036498">
    <property type="entry name" value="Nfu/NifU_N_sf"/>
</dbReference>
<dbReference type="SMART" id="SM00932">
    <property type="entry name" value="Nfu_N"/>
    <property type="match status" value="1"/>
</dbReference>
<dbReference type="Proteomes" id="UP001267426">
    <property type="component" value="Unassembled WGS sequence"/>
</dbReference>
<proteinExistence type="inferred from homology"/>
<gene>
    <name evidence="3" type="ORF">RM540_12280</name>
</gene>
<dbReference type="InterPro" id="IPR014824">
    <property type="entry name" value="Nfu/NifU_N"/>
</dbReference>
<accession>A0ABU3BTB3</accession>
<name>A0ABU3BTB3_9BACT</name>
<dbReference type="Pfam" id="PF08712">
    <property type="entry name" value="Nfu_N"/>
    <property type="match status" value="1"/>
</dbReference>
<comment type="caution">
    <text evidence="3">The sequence shown here is derived from an EMBL/GenBank/DDBJ whole genome shotgun (WGS) entry which is preliminary data.</text>
</comment>
<evidence type="ECO:0000259" key="2">
    <source>
        <dbReference type="SMART" id="SM00932"/>
    </source>
</evidence>
<dbReference type="PANTHER" id="PTHR11178:SF1">
    <property type="entry name" value="NFU1 IRON-SULFUR CLUSTER SCAFFOLD HOMOLOG, MITOCHONDRIAL"/>
    <property type="match status" value="1"/>
</dbReference>